<organism evidence="5 6">
    <name type="scientific">Zingiber officinale</name>
    <name type="common">Ginger</name>
    <name type="synonym">Amomum zingiber</name>
    <dbReference type="NCBI Taxonomy" id="94328"/>
    <lineage>
        <taxon>Eukaryota</taxon>
        <taxon>Viridiplantae</taxon>
        <taxon>Streptophyta</taxon>
        <taxon>Embryophyta</taxon>
        <taxon>Tracheophyta</taxon>
        <taxon>Spermatophyta</taxon>
        <taxon>Magnoliopsida</taxon>
        <taxon>Liliopsida</taxon>
        <taxon>Zingiberales</taxon>
        <taxon>Zingiberaceae</taxon>
        <taxon>Zingiber</taxon>
    </lineage>
</organism>
<evidence type="ECO:0000256" key="2">
    <source>
        <dbReference type="ARBA" id="ARBA00022912"/>
    </source>
</evidence>
<dbReference type="InterPro" id="IPR020422">
    <property type="entry name" value="TYR_PHOSPHATASE_DUAL_dom"/>
</dbReference>
<keyword evidence="2" id="KW-0904">Protein phosphatase</keyword>
<dbReference type="PROSITE" id="PS50054">
    <property type="entry name" value="TYR_PHOSPHATASE_DUAL"/>
    <property type="match status" value="1"/>
</dbReference>
<sequence>MGSFRNRDCGVLFVRLPRWQLCLRLLLPRWTPVSTRGASGLPPCGSLSAESVNSALEIEFPSLATPDRGTFWPNRLIWLPLMLFSFLLGVQSEAFLHTVESTRISDLLQVIMIMGIHELGEGKTDERGGREIVSFRAKKALVGAGARILFYPTLVYNVLRNKMQADFRWWDEIDQVHGIDHLVIPTRDYLYAPTPVDICRAVDFIHINASHGKITYVHCKAGRGRSATIVLCYLVKYKNMTPMAALEYVRSRRPRVLLAPSQWQAVEAYNKNKLKFPAIQSPKSKHPHPQDTETSDKISLCSGAKTRTTSPLEEECFITEEDLEGYESFPEAYDDNDTASTSEEEEVLITDKDLQGYETFVDALDENSSTCPIEDEVLITEVDLEGYETFLDACDENSISSNHINQTFPKARKLSCFCSSFRWFDGNLPVSSRHPPIRLASS</sequence>
<dbReference type="PROSITE" id="PS00383">
    <property type="entry name" value="TYR_PHOSPHATASE_1"/>
    <property type="match status" value="1"/>
</dbReference>
<evidence type="ECO:0000313" key="6">
    <source>
        <dbReference type="Proteomes" id="UP000734854"/>
    </source>
</evidence>
<dbReference type="InterPro" id="IPR000387">
    <property type="entry name" value="Tyr_Pase_dom"/>
</dbReference>
<dbReference type="PANTHER" id="PTHR46274">
    <property type="entry name" value="PHOSPHATIDYLINOSITOL PHOSPHATASE"/>
    <property type="match status" value="1"/>
</dbReference>
<dbReference type="Pfam" id="PF00782">
    <property type="entry name" value="DSPc"/>
    <property type="match status" value="1"/>
</dbReference>
<dbReference type="PANTHER" id="PTHR46274:SF20">
    <property type="entry name" value="DUAL SPECIFICITY PROTEIN PHOSPHATASE DSP8"/>
    <property type="match status" value="1"/>
</dbReference>
<proteinExistence type="predicted"/>
<evidence type="ECO:0000256" key="1">
    <source>
        <dbReference type="ARBA" id="ARBA00022801"/>
    </source>
</evidence>
<dbReference type="InterPro" id="IPR029021">
    <property type="entry name" value="Prot-tyrosine_phosphatase-like"/>
</dbReference>
<keyword evidence="6" id="KW-1185">Reference proteome</keyword>
<dbReference type="SUPFAM" id="SSF52799">
    <property type="entry name" value="(Phosphotyrosine protein) phosphatases II"/>
    <property type="match status" value="1"/>
</dbReference>
<feature type="domain" description="Tyrosine specific protein phosphatases" evidence="4">
    <location>
        <begin position="196"/>
        <end position="264"/>
    </location>
</feature>
<evidence type="ECO:0000313" key="5">
    <source>
        <dbReference type="EMBL" id="KAG6535371.1"/>
    </source>
</evidence>
<gene>
    <name evidence="5" type="ORF">ZIOFF_000337</name>
</gene>
<dbReference type="SMART" id="SM00195">
    <property type="entry name" value="DSPc"/>
    <property type="match status" value="1"/>
</dbReference>
<dbReference type="EMBL" id="JACMSC010000001">
    <property type="protein sequence ID" value="KAG6535371.1"/>
    <property type="molecule type" value="Genomic_DNA"/>
</dbReference>
<keyword evidence="1" id="KW-0378">Hydrolase</keyword>
<dbReference type="Gene3D" id="3.90.190.10">
    <property type="entry name" value="Protein tyrosine phosphatase superfamily"/>
    <property type="match status" value="1"/>
</dbReference>
<dbReference type="PROSITE" id="PS50056">
    <property type="entry name" value="TYR_PHOSPHATASE_2"/>
    <property type="match status" value="1"/>
</dbReference>
<evidence type="ECO:0008006" key="7">
    <source>
        <dbReference type="Google" id="ProtNLM"/>
    </source>
</evidence>
<dbReference type="AlphaFoldDB" id="A0A8J5I035"/>
<protein>
    <recommendedName>
        <fullName evidence="7">Dual specificity protein phosphatase DSP8</fullName>
    </recommendedName>
</protein>
<comment type="caution">
    <text evidence="5">The sequence shown here is derived from an EMBL/GenBank/DDBJ whole genome shotgun (WGS) entry which is preliminary data.</text>
</comment>
<dbReference type="InterPro" id="IPR000340">
    <property type="entry name" value="Dual-sp_phosphatase_cat-dom"/>
</dbReference>
<accession>A0A8J5I035</accession>
<name>A0A8J5I035_ZINOF</name>
<dbReference type="Proteomes" id="UP000734854">
    <property type="component" value="Unassembled WGS sequence"/>
</dbReference>
<evidence type="ECO:0000259" key="4">
    <source>
        <dbReference type="PROSITE" id="PS50056"/>
    </source>
</evidence>
<dbReference type="GO" id="GO:0004721">
    <property type="term" value="F:phosphoprotein phosphatase activity"/>
    <property type="evidence" value="ECO:0007669"/>
    <property type="project" value="UniProtKB-KW"/>
</dbReference>
<feature type="domain" description="Tyrosine-protein phosphatase" evidence="3">
    <location>
        <begin position="131"/>
        <end position="275"/>
    </location>
</feature>
<evidence type="ECO:0000259" key="3">
    <source>
        <dbReference type="PROSITE" id="PS50054"/>
    </source>
</evidence>
<reference evidence="5 6" key="1">
    <citation type="submission" date="2020-08" db="EMBL/GenBank/DDBJ databases">
        <title>Plant Genome Project.</title>
        <authorList>
            <person name="Zhang R.-G."/>
        </authorList>
    </citation>
    <scope>NUCLEOTIDE SEQUENCE [LARGE SCALE GENOMIC DNA]</scope>
    <source>
        <tissue evidence="5">Rhizome</tissue>
    </source>
</reference>
<dbReference type="InterPro" id="IPR016130">
    <property type="entry name" value="Tyr_Pase_AS"/>
</dbReference>
<dbReference type="FunFam" id="3.90.190.10:FF:000157">
    <property type="entry name" value="Protein-tyrosine phosphatase"/>
    <property type="match status" value="1"/>
</dbReference>